<evidence type="ECO:0000313" key="1">
    <source>
        <dbReference type="EMBL" id="KAF2543628.1"/>
    </source>
</evidence>
<evidence type="ECO:0000313" key="2">
    <source>
        <dbReference type="Proteomes" id="UP000712281"/>
    </source>
</evidence>
<protein>
    <submittedName>
        <fullName evidence="1">Uncharacterized protein</fullName>
    </submittedName>
</protein>
<accession>A0A8S9GH16</accession>
<gene>
    <name evidence="1" type="ORF">F2Q68_00032280</name>
</gene>
<proteinExistence type="predicted"/>
<comment type="caution">
    <text evidence="1">The sequence shown here is derived from an EMBL/GenBank/DDBJ whole genome shotgun (WGS) entry which is preliminary data.</text>
</comment>
<dbReference type="AlphaFoldDB" id="A0A8S9GH16"/>
<dbReference type="EMBL" id="QGKW02002005">
    <property type="protein sequence ID" value="KAF2543628.1"/>
    <property type="molecule type" value="Genomic_DNA"/>
</dbReference>
<name>A0A8S9GH16_BRACR</name>
<organism evidence="1 2">
    <name type="scientific">Brassica cretica</name>
    <name type="common">Mustard</name>
    <dbReference type="NCBI Taxonomy" id="69181"/>
    <lineage>
        <taxon>Eukaryota</taxon>
        <taxon>Viridiplantae</taxon>
        <taxon>Streptophyta</taxon>
        <taxon>Embryophyta</taxon>
        <taxon>Tracheophyta</taxon>
        <taxon>Spermatophyta</taxon>
        <taxon>Magnoliopsida</taxon>
        <taxon>eudicotyledons</taxon>
        <taxon>Gunneridae</taxon>
        <taxon>Pentapetalae</taxon>
        <taxon>rosids</taxon>
        <taxon>malvids</taxon>
        <taxon>Brassicales</taxon>
        <taxon>Brassicaceae</taxon>
        <taxon>Brassiceae</taxon>
        <taxon>Brassica</taxon>
    </lineage>
</organism>
<sequence>MASLGEIEESNDLVNHVGGVFRYFIVDVVDPGSTPDVARCSRELVSIDISWKFWRRRISRFVVTITTTTTSETEEETFTEDDFKARDGFRLVNHDETLVRDAADVCKKGKIRDGGYLKGRQTHITSKLDLRRWNQSCTGWMSCDNNMTKQMWFVLGQFKSGSWVHERNGFWLVEESLRSRQVSVTETWCTSTKRKLEQGKSV</sequence>
<dbReference type="Proteomes" id="UP000712281">
    <property type="component" value="Unassembled WGS sequence"/>
</dbReference>
<reference evidence="1" key="1">
    <citation type="submission" date="2019-12" db="EMBL/GenBank/DDBJ databases">
        <title>Genome sequencing and annotation of Brassica cretica.</title>
        <authorList>
            <person name="Studholme D.J."/>
            <person name="Sarris P.F."/>
        </authorList>
    </citation>
    <scope>NUCLEOTIDE SEQUENCE</scope>
    <source>
        <strain evidence="1">PFS-001/15</strain>
        <tissue evidence="1">Leaf</tissue>
    </source>
</reference>